<keyword evidence="2" id="KW-1185">Reference proteome</keyword>
<reference evidence="1 2" key="1">
    <citation type="submission" date="2020-05" db="EMBL/GenBank/DDBJ databases">
        <title>Complete genome sequence of Hymenobacter sp. TS19 in Coasted Sand Dune.</title>
        <authorList>
            <person name="Lee J.-H."/>
            <person name="Jung J.-H."/>
            <person name="Jeong S."/>
            <person name="Zhao L."/>
            <person name="Kim M.-K."/>
            <person name="Seo H.-S."/>
            <person name="Lim S."/>
        </authorList>
    </citation>
    <scope>NUCLEOTIDE SEQUENCE [LARGE SCALE GENOMIC DNA]</scope>
    <source>
        <strain evidence="1 2">TS19</strain>
    </source>
</reference>
<evidence type="ECO:0000313" key="2">
    <source>
        <dbReference type="Proteomes" id="UP000501623"/>
    </source>
</evidence>
<evidence type="ECO:0000313" key="1">
    <source>
        <dbReference type="EMBL" id="QJX49089.1"/>
    </source>
</evidence>
<gene>
    <name evidence="1" type="ORF">HMJ29_20130</name>
</gene>
<dbReference type="AlphaFoldDB" id="A0A6M6BMC1"/>
<dbReference type="RefSeq" id="WP_171593176.1">
    <property type="nucleotide sequence ID" value="NZ_CP053538.1"/>
</dbReference>
<dbReference type="Proteomes" id="UP000501623">
    <property type="component" value="Chromosome"/>
</dbReference>
<accession>A0A6M6BMC1</accession>
<dbReference type="EMBL" id="CP053538">
    <property type="protein sequence ID" value="QJX49089.1"/>
    <property type="molecule type" value="Genomic_DNA"/>
</dbReference>
<dbReference type="KEGG" id="hts:HMJ29_20130"/>
<proteinExistence type="predicted"/>
<name>A0A6M6BMC1_9BACT</name>
<organism evidence="1 2">
    <name type="scientific">Hymenobacter taeanensis</name>
    <dbReference type="NCBI Taxonomy" id="2735321"/>
    <lineage>
        <taxon>Bacteria</taxon>
        <taxon>Pseudomonadati</taxon>
        <taxon>Bacteroidota</taxon>
        <taxon>Cytophagia</taxon>
        <taxon>Cytophagales</taxon>
        <taxon>Hymenobacteraceae</taxon>
        <taxon>Hymenobacter</taxon>
    </lineage>
</organism>
<protein>
    <submittedName>
        <fullName evidence="1">Uncharacterized protein</fullName>
    </submittedName>
</protein>
<sequence>MSKSCTLRAYAEPDGPIVCLILVTHSRSETDLSEIELPYLLWQSMGTRAAAAMIAQLYCWSQPEVVRQLGRVTIRRSITNLLQLHQREFRSNLP</sequence>